<reference evidence="2 3" key="1">
    <citation type="submission" date="2018-03" db="EMBL/GenBank/DDBJ databases">
        <authorList>
            <person name="Keele B.F."/>
        </authorList>
    </citation>
    <scope>NUCLEOTIDE SEQUENCE [LARGE SCALE GENOMIC DNA]</scope>
    <source>
        <strain evidence="2 3">IB-3</strain>
    </source>
</reference>
<evidence type="ECO:0000256" key="1">
    <source>
        <dbReference type="SAM" id="Phobius"/>
    </source>
</evidence>
<feature type="transmembrane region" description="Helical" evidence="1">
    <location>
        <begin position="21"/>
        <end position="40"/>
    </location>
</feature>
<proteinExistence type="predicted"/>
<accession>A0A2R7YYT8</accession>
<evidence type="ECO:0000313" key="2">
    <source>
        <dbReference type="EMBL" id="PUA81049.1"/>
    </source>
</evidence>
<protein>
    <recommendedName>
        <fullName evidence="4">Pilus assembly protein TadE</fullName>
    </recommendedName>
</protein>
<dbReference type="AlphaFoldDB" id="A0A2R7YYT8"/>
<comment type="caution">
    <text evidence="2">The sequence shown here is derived from an EMBL/GenBank/DDBJ whole genome shotgun (WGS) entry which is preliminary data.</text>
</comment>
<evidence type="ECO:0000313" key="3">
    <source>
        <dbReference type="Proteomes" id="UP000244867"/>
    </source>
</evidence>
<dbReference type="OrthoDB" id="3746929at2"/>
<name>A0A2R7YYT8_9ACTN</name>
<gene>
    <name evidence="2" type="ORF">C7S10_11775</name>
</gene>
<keyword evidence="1" id="KW-0472">Membrane</keyword>
<sequence length="160" mass="17035">MRQLRRRRSRREESGSALVEFCWVGLILFIPITWIVLTVFEVQRGAFALDGAARAAARAYALAPDDATGAARARAVVDQTLADQGGKGQTATVVVTCQPFPQDCHAGTSMITVAIDSGVALPYLPAVLDSDRRSLDLKASHTVPIGQFVAVPDGAVEADE</sequence>
<evidence type="ECO:0008006" key="4">
    <source>
        <dbReference type="Google" id="ProtNLM"/>
    </source>
</evidence>
<keyword evidence="1" id="KW-0812">Transmembrane</keyword>
<organism evidence="2 3">
    <name type="scientific">Nocardioides currus</name>
    <dbReference type="NCBI Taxonomy" id="2133958"/>
    <lineage>
        <taxon>Bacteria</taxon>
        <taxon>Bacillati</taxon>
        <taxon>Actinomycetota</taxon>
        <taxon>Actinomycetes</taxon>
        <taxon>Propionibacteriales</taxon>
        <taxon>Nocardioidaceae</taxon>
        <taxon>Nocardioides</taxon>
    </lineage>
</organism>
<keyword evidence="3" id="KW-1185">Reference proteome</keyword>
<dbReference type="EMBL" id="PYXZ01000004">
    <property type="protein sequence ID" value="PUA81049.1"/>
    <property type="molecule type" value="Genomic_DNA"/>
</dbReference>
<dbReference type="Proteomes" id="UP000244867">
    <property type="component" value="Unassembled WGS sequence"/>
</dbReference>
<dbReference type="RefSeq" id="WP_108344617.1">
    <property type="nucleotide sequence ID" value="NZ_PYXZ01000004.1"/>
</dbReference>
<keyword evidence="1" id="KW-1133">Transmembrane helix</keyword>